<gene>
    <name evidence="1" type="ORF">NCTC10754_04977</name>
</gene>
<name>A0A449ISD6_PSEFR</name>
<accession>A0A449ISD6</accession>
<evidence type="ECO:0000313" key="2">
    <source>
        <dbReference type="Proteomes" id="UP000330809"/>
    </source>
</evidence>
<sequence>MADEVKCFTAEDISELAKVKLETLAYWRKHGKGPKPIRFGDAYLYPKISVIEFINGLMDTGQEEFTRRCV</sequence>
<dbReference type="EMBL" id="CAACYJ010000040">
    <property type="protein sequence ID" value="VFB22289.1"/>
    <property type="molecule type" value="Genomic_DNA"/>
</dbReference>
<dbReference type="SUPFAM" id="SSF46955">
    <property type="entry name" value="Putative DNA-binding domain"/>
    <property type="match status" value="1"/>
</dbReference>
<dbReference type="Proteomes" id="UP000330809">
    <property type="component" value="Unassembled WGS sequence"/>
</dbReference>
<reference evidence="1 2" key="1">
    <citation type="submission" date="2019-02" db="EMBL/GenBank/DDBJ databases">
        <authorList>
            <consortium name="Pathogen Informatics"/>
        </authorList>
    </citation>
    <scope>NUCLEOTIDE SEQUENCE [LARGE SCALE GENOMIC DNA]</scope>
    <source>
        <strain evidence="1 2">3012STDY7103891</strain>
    </source>
</reference>
<proteinExistence type="predicted"/>
<organism evidence="1 2">
    <name type="scientific">Pseudomonas fragi</name>
    <dbReference type="NCBI Taxonomy" id="296"/>
    <lineage>
        <taxon>Bacteria</taxon>
        <taxon>Pseudomonadati</taxon>
        <taxon>Pseudomonadota</taxon>
        <taxon>Gammaproteobacteria</taxon>
        <taxon>Pseudomonadales</taxon>
        <taxon>Pseudomonadaceae</taxon>
        <taxon>Pseudomonas</taxon>
    </lineage>
</organism>
<dbReference type="InterPro" id="IPR009061">
    <property type="entry name" value="DNA-bd_dom_put_sf"/>
</dbReference>
<evidence type="ECO:0000313" key="1">
    <source>
        <dbReference type="EMBL" id="VFB22289.1"/>
    </source>
</evidence>
<protein>
    <recommendedName>
        <fullName evidence="3">DNA-binding protein</fullName>
    </recommendedName>
</protein>
<evidence type="ECO:0008006" key="3">
    <source>
        <dbReference type="Google" id="ProtNLM"/>
    </source>
</evidence>
<dbReference type="AlphaFoldDB" id="A0A449ISD6"/>